<keyword evidence="2" id="KW-0862">Zinc</keyword>
<evidence type="ECO:0000256" key="6">
    <source>
        <dbReference type="PROSITE-ProRule" id="PRU00042"/>
    </source>
</evidence>
<evidence type="ECO:0000256" key="4">
    <source>
        <dbReference type="ARBA" id="ARBA00023163"/>
    </source>
</evidence>
<evidence type="ECO:0000259" key="9">
    <source>
        <dbReference type="PROSITE" id="PS50157"/>
    </source>
</evidence>
<sequence>MAPPPPPPSSFTNPLLPTPPSGSPAISSTPTTPGQKGNHVCDHCGRAFSRAEHLERHQTTHLPSNVSKNYICSHCNKGFTRKDVLTRHVRAVHETKKSDVRKSRRKSCRRCAQFKIKCSGGGKGKESGERAEEPCEACRKREVECVYDFGIVERTESNDGAEGDGNSDESETEREGSEMVSSPKRRKTLSAGSIDGDMVPEFLTATSLSAGAVSPHLLSAARLASSEAQSSAEPKTFEVPMGNTQQPYMSSGPFFNQAFNQHASTQFQRHQLKADPVALRANPKFVGHSLSHLYFPPIRHEDGSDTAHAGIGPTLAEEDLHAASTLQGIHSVSPVAQFARVSTSDSRGMDNSVGGGSGPHAMSQMGSYPNSAGYPATSAPIEAHVKPEAQINGIPETSLNPSLSLLGEDDWLGMDFFENPIFDNPTDWLRDWGPNESISPQSFGDGTQDPYLQAALTPGPFILDPGLTPKPEVDVQSVADVTDDEEMEDAPPVPNPAETVPGLPTVSPLKPRTATEAGHILPWAWRKSRPLKRVKLPPLRELLTDCAEGKPPGIRERTDSLGTITEDMRTGMINVLAIPYERPAIRGYSNSELDEVFPQREIITLFVNKYFDHFHPIMPVIHRPTFSVDRCPSTLLIAMVSIGASYSEMKNAKAFADNLSALCKRSLTWMAEAHAEYTQSPFFLQSLCLQNTYAMGSGSTSLYDAADVSRSTLIGNARRIGLFTREPTFSSAPPSSPGSPTTTDPPRPSTPPPDLQSRWLEWRDRESLRRLAWSIFEYDSSFSTLSNRRGAITVSDISIRVPCSESLWEAPDALTWHRLCESGQHDIVGAPFYKTLKDVIAGRFEGDKITAWGKRICAHAIARIMWDFRDLEDSVLSVSAIDKSGFKPAKDTLLKSLGTVCEGSVCRTGEIQSDRYHWVLARLIAHYTHLYSAFATVNRMLTLARTPPTDPRDPRVKVLASSFHADPIAARNLAYHAAQIIALSRWHPVYSPVEGMRLFLAGVVLWGFGRYYRPNSREEWERWNDESVGTVRIDMLPWVHGEEAAGGKEWILRGRGRPAVGVEVGGVGGGMLSAPAPAPAPAPGDTANKWKIVQVCEPGGASMVLGVVVKILGALRFWGLGGEFKGMLEELVGEP</sequence>
<feature type="compositionally biased region" description="Acidic residues" evidence="7">
    <location>
        <begin position="159"/>
        <end position="172"/>
    </location>
</feature>
<evidence type="ECO:0000256" key="3">
    <source>
        <dbReference type="ARBA" id="ARBA00023015"/>
    </source>
</evidence>
<dbReference type="InParanoid" id="A0A4S2N2N5"/>
<name>A0A4S2N2N5_9PEZI</name>
<keyword evidence="5" id="KW-0539">Nucleus</keyword>
<evidence type="ECO:0000259" key="8">
    <source>
        <dbReference type="PROSITE" id="PS50048"/>
    </source>
</evidence>
<dbReference type="InterPro" id="IPR013087">
    <property type="entry name" value="Znf_C2H2_type"/>
</dbReference>
<dbReference type="PROSITE" id="PS50157">
    <property type="entry name" value="ZINC_FINGER_C2H2_2"/>
    <property type="match status" value="2"/>
</dbReference>
<reference evidence="10 11" key="1">
    <citation type="submission" date="2019-04" db="EMBL/GenBank/DDBJ databases">
        <title>Comparative genomics and transcriptomics to analyze fruiting body development in filamentous ascomycetes.</title>
        <authorList>
            <consortium name="DOE Joint Genome Institute"/>
            <person name="Lutkenhaus R."/>
            <person name="Traeger S."/>
            <person name="Breuer J."/>
            <person name="Kuo A."/>
            <person name="Lipzen A."/>
            <person name="Pangilinan J."/>
            <person name="Dilworth D."/>
            <person name="Sandor L."/>
            <person name="Poggeler S."/>
            <person name="Barry K."/>
            <person name="Grigoriev I.V."/>
            <person name="Nowrousian M."/>
        </authorList>
    </citation>
    <scope>NUCLEOTIDE SEQUENCE [LARGE SCALE GENOMIC DNA]</scope>
    <source>
        <strain evidence="10 11">CBS 389.68</strain>
    </source>
</reference>
<dbReference type="InterPro" id="IPR001138">
    <property type="entry name" value="Zn2Cys6_DnaBD"/>
</dbReference>
<dbReference type="Pfam" id="PF00096">
    <property type="entry name" value="zf-C2H2"/>
    <property type="match status" value="2"/>
</dbReference>
<keyword evidence="11" id="KW-1185">Reference proteome</keyword>
<feature type="region of interest" description="Disordered" evidence="7">
    <location>
        <begin position="486"/>
        <end position="507"/>
    </location>
</feature>
<keyword evidence="1" id="KW-0479">Metal-binding</keyword>
<evidence type="ECO:0000313" key="11">
    <source>
        <dbReference type="Proteomes" id="UP000298138"/>
    </source>
</evidence>
<dbReference type="AlphaFoldDB" id="A0A4S2N2N5"/>
<evidence type="ECO:0000256" key="2">
    <source>
        <dbReference type="ARBA" id="ARBA00022833"/>
    </source>
</evidence>
<dbReference type="Pfam" id="PF04082">
    <property type="entry name" value="Fungal_trans"/>
    <property type="match status" value="1"/>
</dbReference>
<feature type="domain" description="Zn(2)-C6 fungal-type" evidence="8">
    <location>
        <begin position="107"/>
        <end position="147"/>
    </location>
</feature>
<dbReference type="Gene3D" id="4.10.240.10">
    <property type="entry name" value="Zn(2)-C6 fungal-type DNA-binding domain"/>
    <property type="match status" value="1"/>
</dbReference>
<dbReference type="SMART" id="SM00066">
    <property type="entry name" value="GAL4"/>
    <property type="match status" value="1"/>
</dbReference>
<dbReference type="PANTHER" id="PTHR47660:SF2">
    <property type="entry name" value="TRANSCRIPTION FACTOR WITH C2H2 AND ZN(2)-CYS(6) DNA BINDING DOMAIN (EUROFUNG)"/>
    <property type="match status" value="1"/>
</dbReference>
<proteinExistence type="predicted"/>
<dbReference type="PROSITE" id="PS00028">
    <property type="entry name" value="ZINC_FINGER_C2H2_1"/>
    <property type="match status" value="2"/>
</dbReference>
<dbReference type="GO" id="GO:0008270">
    <property type="term" value="F:zinc ion binding"/>
    <property type="evidence" value="ECO:0007669"/>
    <property type="project" value="UniProtKB-KW"/>
</dbReference>
<feature type="region of interest" description="Disordered" evidence="7">
    <location>
        <begin position="1"/>
        <end position="38"/>
    </location>
</feature>
<evidence type="ECO:0000313" key="10">
    <source>
        <dbReference type="EMBL" id="TGZ83462.1"/>
    </source>
</evidence>
<dbReference type="InterPro" id="IPR036236">
    <property type="entry name" value="Znf_C2H2_sf"/>
</dbReference>
<feature type="compositionally biased region" description="Polar residues" evidence="7">
    <location>
        <begin position="24"/>
        <end position="35"/>
    </location>
</feature>
<keyword evidence="4" id="KW-0804">Transcription</keyword>
<feature type="region of interest" description="Disordered" evidence="7">
    <location>
        <begin position="156"/>
        <end position="195"/>
    </location>
</feature>
<dbReference type="SUPFAM" id="SSF57667">
    <property type="entry name" value="beta-beta-alpha zinc fingers"/>
    <property type="match status" value="1"/>
</dbReference>
<dbReference type="CDD" id="cd12148">
    <property type="entry name" value="fungal_TF_MHR"/>
    <property type="match status" value="1"/>
</dbReference>
<feature type="domain" description="C2H2-type" evidence="9">
    <location>
        <begin position="70"/>
        <end position="98"/>
    </location>
</feature>
<keyword evidence="6" id="KW-0863">Zinc-finger</keyword>
<dbReference type="SMART" id="SM00355">
    <property type="entry name" value="ZnF_C2H2"/>
    <property type="match status" value="2"/>
</dbReference>
<dbReference type="GO" id="GO:0000981">
    <property type="term" value="F:DNA-binding transcription factor activity, RNA polymerase II-specific"/>
    <property type="evidence" value="ECO:0007669"/>
    <property type="project" value="InterPro"/>
</dbReference>
<dbReference type="InterPro" id="IPR007219">
    <property type="entry name" value="XnlR_reg_dom"/>
</dbReference>
<dbReference type="Gene3D" id="3.30.160.60">
    <property type="entry name" value="Classic Zinc Finger"/>
    <property type="match status" value="2"/>
</dbReference>
<dbReference type="PANTHER" id="PTHR47660">
    <property type="entry name" value="TRANSCRIPTION FACTOR WITH C2H2 AND ZN(2)-CYS(6) DNA BINDING DOMAIN (EUROFUNG)-RELATED-RELATED"/>
    <property type="match status" value="1"/>
</dbReference>
<dbReference type="STRING" id="341454.A0A4S2N2N5"/>
<feature type="domain" description="C2H2-type" evidence="9">
    <location>
        <begin position="39"/>
        <end position="61"/>
    </location>
</feature>
<dbReference type="Proteomes" id="UP000298138">
    <property type="component" value="Unassembled WGS sequence"/>
</dbReference>
<dbReference type="OrthoDB" id="10018191at2759"/>
<accession>A0A4S2N2N5</accession>
<feature type="compositionally biased region" description="Low complexity" evidence="7">
    <location>
        <begin position="727"/>
        <end position="742"/>
    </location>
</feature>
<evidence type="ECO:0000256" key="1">
    <source>
        <dbReference type="ARBA" id="ARBA00022723"/>
    </source>
</evidence>
<gene>
    <name evidence="10" type="ORF">EX30DRAFT_393077</name>
</gene>
<dbReference type="EMBL" id="ML220113">
    <property type="protein sequence ID" value="TGZ83462.1"/>
    <property type="molecule type" value="Genomic_DNA"/>
</dbReference>
<feature type="region of interest" description="Disordered" evidence="7">
    <location>
        <begin position="726"/>
        <end position="757"/>
    </location>
</feature>
<evidence type="ECO:0000256" key="7">
    <source>
        <dbReference type="SAM" id="MobiDB-lite"/>
    </source>
</evidence>
<dbReference type="GO" id="GO:0003677">
    <property type="term" value="F:DNA binding"/>
    <property type="evidence" value="ECO:0007669"/>
    <property type="project" value="InterPro"/>
</dbReference>
<dbReference type="GO" id="GO:0006351">
    <property type="term" value="P:DNA-templated transcription"/>
    <property type="evidence" value="ECO:0007669"/>
    <property type="project" value="InterPro"/>
</dbReference>
<organism evidence="10 11">
    <name type="scientific">Ascodesmis nigricans</name>
    <dbReference type="NCBI Taxonomy" id="341454"/>
    <lineage>
        <taxon>Eukaryota</taxon>
        <taxon>Fungi</taxon>
        <taxon>Dikarya</taxon>
        <taxon>Ascomycota</taxon>
        <taxon>Pezizomycotina</taxon>
        <taxon>Pezizomycetes</taxon>
        <taxon>Pezizales</taxon>
        <taxon>Ascodesmidaceae</taxon>
        <taxon>Ascodesmis</taxon>
    </lineage>
</organism>
<dbReference type="SUPFAM" id="SSF57701">
    <property type="entry name" value="Zn2/Cys6 DNA-binding domain"/>
    <property type="match status" value="1"/>
</dbReference>
<evidence type="ECO:0000256" key="5">
    <source>
        <dbReference type="ARBA" id="ARBA00023242"/>
    </source>
</evidence>
<feature type="compositionally biased region" description="Pro residues" evidence="7">
    <location>
        <begin position="743"/>
        <end position="754"/>
    </location>
</feature>
<dbReference type="PROSITE" id="PS50048">
    <property type="entry name" value="ZN2_CY6_FUNGAL_2"/>
    <property type="match status" value="1"/>
</dbReference>
<protein>
    <submittedName>
        <fullName evidence="10">Uncharacterized protein</fullName>
    </submittedName>
</protein>
<keyword evidence="3" id="KW-0805">Transcription regulation</keyword>
<dbReference type="InterPro" id="IPR036864">
    <property type="entry name" value="Zn2-C6_fun-type_DNA-bd_sf"/>
</dbReference>